<dbReference type="Proteomes" id="UP000181997">
    <property type="component" value="Unassembled WGS sequence"/>
</dbReference>
<dbReference type="OrthoDB" id="69600at2"/>
<sequence>MKVLILVHVLSAVIGVGPTFFAHLLTRPGKDVDELRIAMKYSRSLEFFPKIGGSIAVLTGIALFFLGNYGPFTQLWLLGSLILYVLIQLIVIVLITPPTRKVNEWLGRPENLDLTGAPPEEIQNALITIDRWFYLASALGVLLFIFMIMKP</sequence>
<feature type="transmembrane region" description="Helical" evidence="1">
    <location>
        <begin position="75"/>
        <end position="95"/>
    </location>
</feature>
<gene>
    <name evidence="2" type="ORF">GA0061094_3087</name>
</gene>
<evidence type="ECO:0000313" key="3">
    <source>
        <dbReference type="Proteomes" id="UP000181997"/>
    </source>
</evidence>
<accession>A0A0V8HFV1</accession>
<keyword evidence="1" id="KW-0472">Membrane</keyword>
<proteinExistence type="predicted"/>
<feature type="transmembrane region" description="Helical" evidence="1">
    <location>
        <begin position="47"/>
        <end position="69"/>
    </location>
</feature>
<reference evidence="3" key="1">
    <citation type="submission" date="2016-08" db="EMBL/GenBank/DDBJ databases">
        <authorList>
            <person name="Varghese N."/>
            <person name="Submissions Spin"/>
        </authorList>
    </citation>
    <scope>NUCLEOTIDE SEQUENCE [LARGE SCALE GENOMIC DNA]</scope>
    <source>
        <strain evidence="3">SGD-1123</strain>
    </source>
</reference>
<dbReference type="Pfam" id="PF10027">
    <property type="entry name" value="DUF2269"/>
    <property type="match status" value="1"/>
</dbReference>
<dbReference type="RefSeq" id="WP_032085475.1">
    <property type="nucleotide sequence ID" value="NZ_FMAU01000003.1"/>
</dbReference>
<name>A0A0V8HFV1_9BACI</name>
<dbReference type="InterPro" id="IPR018729">
    <property type="entry name" value="DUF2269_transmembrane"/>
</dbReference>
<organism evidence="2 3">
    <name type="scientific">[Bacillus] enclensis</name>
    <dbReference type="NCBI Taxonomy" id="1402860"/>
    <lineage>
        <taxon>Bacteria</taxon>
        <taxon>Bacillati</taxon>
        <taxon>Bacillota</taxon>
        <taxon>Bacilli</taxon>
        <taxon>Bacillales</taxon>
        <taxon>Bacillaceae</taxon>
        <taxon>Rossellomorea</taxon>
    </lineage>
</organism>
<evidence type="ECO:0000313" key="2">
    <source>
        <dbReference type="EMBL" id="SCC19827.1"/>
    </source>
</evidence>
<feature type="transmembrane region" description="Helical" evidence="1">
    <location>
        <begin position="132"/>
        <end position="149"/>
    </location>
</feature>
<evidence type="ECO:0000256" key="1">
    <source>
        <dbReference type="SAM" id="Phobius"/>
    </source>
</evidence>
<protein>
    <submittedName>
        <fullName evidence="2">Predicted integral membrane protein</fullName>
    </submittedName>
</protein>
<keyword evidence="1" id="KW-1133">Transmembrane helix</keyword>
<dbReference type="AlphaFoldDB" id="A0A0V8HFV1"/>
<dbReference type="EMBL" id="FMAU01000003">
    <property type="protein sequence ID" value="SCC19827.1"/>
    <property type="molecule type" value="Genomic_DNA"/>
</dbReference>
<keyword evidence="1" id="KW-0812">Transmembrane</keyword>
<feature type="transmembrane region" description="Helical" evidence="1">
    <location>
        <begin position="6"/>
        <end position="26"/>
    </location>
</feature>
<keyword evidence="3" id="KW-1185">Reference proteome</keyword>